<dbReference type="Pfam" id="PF02417">
    <property type="entry name" value="Chromate_transp"/>
    <property type="match status" value="1"/>
</dbReference>
<accession>A0AA41YLQ4</accession>
<reference evidence="8" key="1">
    <citation type="submission" date="2022-09" db="EMBL/GenBank/DDBJ databases">
        <title>Rhodovastum sp. nov. RN2-1 isolated from soil in Seongnam, South Korea.</title>
        <authorList>
            <person name="Le N.T."/>
        </authorList>
    </citation>
    <scope>NUCLEOTIDE SEQUENCE</scope>
    <source>
        <strain evidence="8">RN2-1</strain>
    </source>
</reference>
<feature type="transmembrane region" description="Helical" evidence="7">
    <location>
        <begin position="48"/>
        <end position="71"/>
    </location>
</feature>
<organism evidence="8 9">
    <name type="scientific">Limobrevibacterium gyesilva</name>
    <dbReference type="NCBI Taxonomy" id="2991712"/>
    <lineage>
        <taxon>Bacteria</taxon>
        <taxon>Pseudomonadati</taxon>
        <taxon>Pseudomonadota</taxon>
        <taxon>Alphaproteobacteria</taxon>
        <taxon>Acetobacterales</taxon>
        <taxon>Acetobacteraceae</taxon>
        <taxon>Limobrevibacterium</taxon>
    </lineage>
</organism>
<comment type="subcellular location">
    <subcellularLocation>
        <location evidence="1">Cell membrane</location>
        <topology evidence="1">Multi-pass membrane protein</topology>
    </subcellularLocation>
</comment>
<dbReference type="Proteomes" id="UP001165679">
    <property type="component" value="Unassembled WGS sequence"/>
</dbReference>
<dbReference type="PANTHER" id="PTHR43663">
    <property type="entry name" value="CHROMATE TRANSPORT PROTEIN-RELATED"/>
    <property type="match status" value="1"/>
</dbReference>
<name>A0AA41YLQ4_9PROT</name>
<evidence type="ECO:0000256" key="5">
    <source>
        <dbReference type="ARBA" id="ARBA00022989"/>
    </source>
</evidence>
<dbReference type="PANTHER" id="PTHR43663:SF1">
    <property type="entry name" value="CHROMATE TRANSPORTER"/>
    <property type="match status" value="1"/>
</dbReference>
<gene>
    <name evidence="8" type="ORF">OL599_16540</name>
</gene>
<dbReference type="AlphaFoldDB" id="A0AA41YLQ4"/>
<keyword evidence="3" id="KW-1003">Cell membrane</keyword>
<keyword evidence="9" id="KW-1185">Reference proteome</keyword>
<proteinExistence type="inferred from homology"/>
<evidence type="ECO:0000256" key="6">
    <source>
        <dbReference type="ARBA" id="ARBA00023136"/>
    </source>
</evidence>
<comment type="similarity">
    <text evidence="2">Belongs to the chromate ion transporter (CHR) (TC 2.A.51) family.</text>
</comment>
<evidence type="ECO:0000256" key="3">
    <source>
        <dbReference type="ARBA" id="ARBA00022475"/>
    </source>
</evidence>
<dbReference type="InterPro" id="IPR052518">
    <property type="entry name" value="CHR_Transporter"/>
</dbReference>
<keyword evidence="6 7" id="KW-0472">Membrane</keyword>
<dbReference type="GO" id="GO:0015109">
    <property type="term" value="F:chromate transmembrane transporter activity"/>
    <property type="evidence" value="ECO:0007669"/>
    <property type="project" value="InterPro"/>
</dbReference>
<evidence type="ECO:0000313" key="9">
    <source>
        <dbReference type="Proteomes" id="UP001165679"/>
    </source>
</evidence>
<protein>
    <submittedName>
        <fullName evidence="8">Chromate transporter</fullName>
    </submittedName>
</protein>
<feature type="transmembrane region" description="Helical" evidence="7">
    <location>
        <begin position="77"/>
        <end position="98"/>
    </location>
</feature>
<evidence type="ECO:0000256" key="2">
    <source>
        <dbReference type="ARBA" id="ARBA00005262"/>
    </source>
</evidence>
<keyword evidence="4 7" id="KW-0812">Transmembrane</keyword>
<evidence type="ECO:0000313" key="8">
    <source>
        <dbReference type="EMBL" id="MCW3476189.1"/>
    </source>
</evidence>
<dbReference type="EMBL" id="JAPDNT010000016">
    <property type="protein sequence ID" value="MCW3476189.1"/>
    <property type="molecule type" value="Genomic_DNA"/>
</dbReference>
<reference evidence="8" key="2">
    <citation type="submission" date="2022-10" db="EMBL/GenBank/DDBJ databases">
        <authorList>
            <person name="Trinh H.N."/>
        </authorList>
    </citation>
    <scope>NUCLEOTIDE SEQUENCE</scope>
    <source>
        <strain evidence="8">RN2-1</strain>
    </source>
</reference>
<dbReference type="InterPro" id="IPR003370">
    <property type="entry name" value="Chromate_transpt"/>
</dbReference>
<evidence type="ECO:0000256" key="4">
    <source>
        <dbReference type="ARBA" id="ARBA00022692"/>
    </source>
</evidence>
<evidence type="ECO:0000256" key="7">
    <source>
        <dbReference type="SAM" id="Phobius"/>
    </source>
</evidence>
<comment type="caution">
    <text evidence="8">The sequence shown here is derived from an EMBL/GenBank/DDBJ whole genome shotgun (WGS) entry which is preliminary data.</text>
</comment>
<feature type="transmembrane region" description="Helical" evidence="7">
    <location>
        <begin position="6"/>
        <end position="27"/>
    </location>
</feature>
<dbReference type="GO" id="GO:0005886">
    <property type="term" value="C:plasma membrane"/>
    <property type="evidence" value="ECO:0007669"/>
    <property type="project" value="UniProtKB-SubCell"/>
</dbReference>
<feature type="transmembrane region" description="Helical" evidence="7">
    <location>
        <begin position="136"/>
        <end position="153"/>
    </location>
</feature>
<keyword evidence="5 7" id="KW-1133">Transmembrane helix</keyword>
<evidence type="ECO:0000256" key="1">
    <source>
        <dbReference type="ARBA" id="ARBA00004651"/>
    </source>
</evidence>
<feature type="transmembrane region" description="Helical" evidence="7">
    <location>
        <begin position="110"/>
        <end position="130"/>
    </location>
</feature>
<sequence>MTDTLLSLAGIFLRLSLLAFGGGNTVLPEMQREVVEVHRWMTATDFASLFALAQAAPGPNLMVATLIGFRVAGLPGALVATVGIIGPSSVLTMATVSVWHRFRDKPWRRVVQAGITPVTVGFVAATAAVIVKAADVNLALTAVTAVVAGLSLATRLHPLWLLGGGGLLGVLGAG</sequence>